<dbReference type="FunFam" id="3.30.160.60:FF:000182">
    <property type="entry name" value="zinc finger protein 366"/>
    <property type="match status" value="1"/>
</dbReference>
<dbReference type="Pfam" id="PF00096">
    <property type="entry name" value="zf-C2H2"/>
    <property type="match status" value="4"/>
</dbReference>
<dbReference type="PROSITE" id="PS50157">
    <property type="entry name" value="ZINC_FINGER_C2H2_2"/>
    <property type="match status" value="4"/>
</dbReference>
<evidence type="ECO:0000256" key="7">
    <source>
        <dbReference type="SAM" id="MobiDB-lite"/>
    </source>
</evidence>
<evidence type="ECO:0000259" key="8">
    <source>
        <dbReference type="PROSITE" id="PS50157"/>
    </source>
</evidence>
<sequence>MKPRFKTTIGSKRDRETMAAQRSSTLSVSSEISMSFQDELASTIHGAFEVAVEIAVREVTKLVGQALGDVRDQMHEALRENKSLKLRLESAEKELDSSRLCAAGDGEVQLSVSHSVQPDSPHCNDRLKTEKRDKDVEDQAKTSLNVSVKKTCDYLIVEAEASCERLDGTFSEICEDGRVCSQTLNPTQSEDLVPTSSMGKDVKQTSSAPCLQNERRVDHNDISDPQEEAAPSYEPTVEVQVKEEKPDLGRASGSISESDSQLGFDDVGEGPNGFTLAQSKMLEDWRPDPLDLPGCDASALSQDGSHALAAHPMAVTMLAAEMSSSGGSLPVFPPPLPSLYQPNDAAPLPHPDPQNYSVPVRPNLPVLPPSYKQHVCKICGRPFQRPSDLRRHQSQHHRSKPANSTAPRSGGRPAKQQKFPPGHSPFHCSDCGRDFNRMENLKTHLRIHTGERPYTCSACGVRFRHSGALTRHFRIHTGEKPYVCSQCGMSFRNSGGLRFHQRLHNRQTQAVMGQAVGILGEHQL</sequence>
<dbReference type="Gene3D" id="3.30.160.60">
    <property type="entry name" value="Classic Zinc Finger"/>
    <property type="match status" value="4"/>
</dbReference>
<dbReference type="FunFam" id="3.30.160.60:FF:001290">
    <property type="entry name" value="Zinc finger 45-like"/>
    <property type="match status" value="1"/>
</dbReference>
<dbReference type="PANTHER" id="PTHR16515:SF45">
    <property type="entry name" value="HISTONE-LYSINE N-METHYLTRANSFERASE PRDM9"/>
    <property type="match status" value="1"/>
</dbReference>
<organism evidence="9 10">
    <name type="scientific">Clupea harengus</name>
    <name type="common">Atlantic herring</name>
    <dbReference type="NCBI Taxonomy" id="7950"/>
    <lineage>
        <taxon>Eukaryota</taxon>
        <taxon>Metazoa</taxon>
        <taxon>Chordata</taxon>
        <taxon>Craniata</taxon>
        <taxon>Vertebrata</taxon>
        <taxon>Euteleostomi</taxon>
        <taxon>Actinopterygii</taxon>
        <taxon>Neopterygii</taxon>
        <taxon>Teleostei</taxon>
        <taxon>Clupei</taxon>
        <taxon>Clupeiformes</taxon>
        <taxon>Clupeoidei</taxon>
        <taxon>Clupeidae</taxon>
        <taxon>Clupea</taxon>
    </lineage>
</organism>
<evidence type="ECO:0000256" key="1">
    <source>
        <dbReference type="ARBA" id="ARBA00022723"/>
    </source>
</evidence>
<evidence type="ECO:0000256" key="5">
    <source>
        <dbReference type="PROSITE-ProRule" id="PRU00042"/>
    </source>
</evidence>
<name>A0A6P3W7X8_CLUHA</name>
<dbReference type="GO" id="GO:0008270">
    <property type="term" value="F:zinc ion binding"/>
    <property type="evidence" value="ECO:0007669"/>
    <property type="project" value="UniProtKB-KW"/>
</dbReference>
<evidence type="ECO:0000256" key="3">
    <source>
        <dbReference type="ARBA" id="ARBA00022771"/>
    </source>
</evidence>
<feature type="domain" description="C2H2-type" evidence="8">
    <location>
        <begin position="454"/>
        <end position="481"/>
    </location>
</feature>
<feature type="compositionally biased region" description="Polar residues" evidence="7">
    <location>
        <begin position="185"/>
        <end position="210"/>
    </location>
</feature>
<feature type="region of interest" description="Disordered" evidence="7">
    <location>
        <begin position="1"/>
        <end position="24"/>
    </location>
</feature>
<evidence type="ECO:0000256" key="4">
    <source>
        <dbReference type="ARBA" id="ARBA00022833"/>
    </source>
</evidence>
<keyword evidence="6" id="KW-0175">Coiled coil</keyword>
<feature type="compositionally biased region" description="Basic and acidic residues" evidence="7">
    <location>
        <begin position="213"/>
        <end position="222"/>
    </location>
</feature>
<reference evidence="10" key="1">
    <citation type="submission" date="2025-08" db="UniProtKB">
        <authorList>
            <consortium name="RefSeq"/>
        </authorList>
    </citation>
    <scope>IDENTIFICATION</scope>
</reference>
<dbReference type="InterPro" id="IPR036236">
    <property type="entry name" value="Znf_C2H2_sf"/>
</dbReference>
<feature type="compositionally biased region" description="Basic and acidic residues" evidence="7">
    <location>
        <begin position="122"/>
        <end position="138"/>
    </location>
</feature>
<dbReference type="InterPro" id="IPR050331">
    <property type="entry name" value="Zinc_finger"/>
</dbReference>
<dbReference type="GeneID" id="105907180"/>
<feature type="domain" description="C2H2-type" evidence="8">
    <location>
        <begin position="426"/>
        <end position="453"/>
    </location>
</feature>
<dbReference type="InterPro" id="IPR013087">
    <property type="entry name" value="Znf_C2H2_type"/>
</dbReference>
<protein>
    <submittedName>
        <fullName evidence="10">Zinc finger protein 397-like isoform X1</fullName>
    </submittedName>
</protein>
<evidence type="ECO:0000256" key="6">
    <source>
        <dbReference type="SAM" id="Coils"/>
    </source>
</evidence>
<dbReference type="PROSITE" id="PS00028">
    <property type="entry name" value="ZINC_FINGER_C2H2_1"/>
    <property type="match status" value="4"/>
</dbReference>
<evidence type="ECO:0000313" key="10">
    <source>
        <dbReference type="RefSeq" id="XP_012690917.1"/>
    </source>
</evidence>
<feature type="region of interest" description="Disordered" evidence="7">
    <location>
        <begin position="185"/>
        <end position="266"/>
    </location>
</feature>
<dbReference type="GO" id="GO:0005634">
    <property type="term" value="C:nucleus"/>
    <property type="evidence" value="ECO:0007669"/>
    <property type="project" value="TreeGrafter"/>
</dbReference>
<dbReference type="SMART" id="SM00355">
    <property type="entry name" value="ZnF_C2H2"/>
    <property type="match status" value="4"/>
</dbReference>
<evidence type="ECO:0000313" key="9">
    <source>
        <dbReference type="Proteomes" id="UP000515152"/>
    </source>
</evidence>
<dbReference type="KEGG" id="char:105907180"/>
<feature type="region of interest" description="Disordered" evidence="7">
    <location>
        <begin position="113"/>
        <end position="138"/>
    </location>
</feature>
<keyword evidence="1" id="KW-0479">Metal-binding</keyword>
<dbReference type="RefSeq" id="XP_012690917.1">
    <property type="nucleotide sequence ID" value="XM_012835463.3"/>
</dbReference>
<dbReference type="OrthoDB" id="3437960at2759"/>
<keyword evidence="2" id="KW-0677">Repeat</keyword>
<feature type="coiled-coil region" evidence="6">
    <location>
        <begin position="67"/>
        <end position="94"/>
    </location>
</feature>
<accession>A0A6P3W7X8</accession>
<feature type="domain" description="C2H2-type" evidence="8">
    <location>
        <begin position="482"/>
        <end position="509"/>
    </location>
</feature>
<gene>
    <name evidence="10" type="primary">LOC105907180</name>
</gene>
<keyword evidence="3 5" id="KW-0863">Zinc-finger</keyword>
<dbReference type="Proteomes" id="UP000515152">
    <property type="component" value="Chromosome 18"/>
</dbReference>
<feature type="domain" description="C2H2-type" evidence="8">
    <location>
        <begin position="374"/>
        <end position="401"/>
    </location>
</feature>
<keyword evidence="4" id="KW-0862">Zinc</keyword>
<dbReference type="AlphaFoldDB" id="A0A6P3W7X8"/>
<dbReference type="SUPFAM" id="SSF57667">
    <property type="entry name" value="beta-beta-alpha zinc fingers"/>
    <property type="match status" value="3"/>
</dbReference>
<dbReference type="FunFam" id="3.30.160.60:FF:000358">
    <property type="entry name" value="zinc finger protein 24"/>
    <property type="match status" value="1"/>
</dbReference>
<feature type="region of interest" description="Disordered" evidence="7">
    <location>
        <begin position="383"/>
        <end position="423"/>
    </location>
</feature>
<keyword evidence="9" id="KW-1185">Reference proteome</keyword>
<dbReference type="GO" id="GO:0010468">
    <property type="term" value="P:regulation of gene expression"/>
    <property type="evidence" value="ECO:0007669"/>
    <property type="project" value="TreeGrafter"/>
</dbReference>
<evidence type="ECO:0000256" key="2">
    <source>
        <dbReference type="ARBA" id="ARBA00022737"/>
    </source>
</evidence>
<dbReference type="PANTHER" id="PTHR16515">
    <property type="entry name" value="PR DOMAIN ZINC FINGER PROTEIN"/>
    <property type="match status" value="1"/>
</dbReference>
<proteinExistence type="predicted"/>